<feature type="coiled-coil region" evidence="1">
    <location>
        <begin position="958"/>
        <end position="996"/>
    </location>
</feature>
<evidence type="ECO:0000256" key="2">
    <source>
        <dbReference type="SAM" id="MobiDB-lite"/>
    </source>
</evidence>
<proteinExistence type="predicted"/>
<keyword evidence="1" id="KW-0175">Coiled coil</keyword>
<reference evidence="5" key="1">
    <citation type="submission" date="2025-08" db="UniProtKB">
        <authorList>
            <consortium name="RefSeq"/>
        </authorList>
    </citation>
    <scope>IDENTIFICATION</scope>
</reference>
<feature type="region of interest" description="Disordered" evidence="2">
    <location>
        <begin position="623"/>
        <end position="716"/>
    </location>
</feature>
<feature type="compositionally biased region" description="Polar residues" evidence="2">
    <location>
        <begin position="465"/>
        <end position="477"/>
    </location>
</feature>
<gene>
    <name evidence="5" type="primary">LOC106078695</name>
</gene>
<accession>A0A9U8EMS1</accession>
<feature type="transmembrane region" description="Helical" evidence="3">
    <location>
        <begin position="1040"/>
        <end position="1061"/>
    </location>
</feature>
<feature type="compositionally biased region" description="Basic residues" evidence="2">
    <location>
        <begin position="672"/>
        <end position="681"/>
    </location>
</feature>
<feature type="region of interest" description="Disordered" evidence="2">
    <location>
        <begin position="292"/>
        <end position="311"/>
    </location>
</feature>
<dbReference type="GeneID" id="106078695"/>
<feature type="compositionally biased region" description="Basic residues" evidence="2">
    <location>
        <begin position="878"/>
        <end position="888"/>
    </location>
</feature>
<feature type="region of interest" description="Disordered" evidence="2">
    <location>
        <begin position="870"/>
        <end position="901"/>
    </location>
</feature>
<protein>
    <submittedName>
        <fullName evidence="5">Uncharacterized protein LOC106078695 isoform X1</fullName>
    </submittedName>
</protein>
<feature type="compositionally biased region" description="Polar residues" evidence="2">
    <location>
        <begin position="138"/>
        <end position="148"/>
    </location>
</feature>
<keyword evidence="3" id="KW-0812">Transmembrane</keyword>
<feature type="compositionally biased region" description="Polar residues" evidence="2">
    <location>
        <begin position="406"/>
        <end position="417"/>
    </location>
</feature>
<feature type="compositionally biased region" description="Polar residues" evidence="2">
    <location>
        <begin position="625"/>
        <end position="636"/>
    </location>
</feature>
<evidence type="ECO:0000313" key="5">
    <source>
        <dbReference type="RefSeq" id="XP_013095143.2"/>
    </source>
</evidence>
<dbReference type="AlphaFoldDB" id="A0A9U8EMS1"/>
<feature type="region of interest" description="Disordered" evidence="2">
    <location>
        <begin position="1"/>
        <end position="56"/>
    </location>
</feature>
<dbReference type="RefSeq" id="XP_013095143.2">
    <property type="nucleotide sequence ID" value="XM_013239689.2"/>
</dbReference>
<organism evidence="4 5">
    <name type="scientific">Biomphalaria glabrata</name>
    <name type="common">Bloodfluke planorb</name>
    <name type="synonym">Freshwater snail</name>
    <dbReference type="NCBI Taxonomy" id="6526"/>
    <lineage>
        <taxon>Eukaryota</taxon>
        <taxon>Metazoa</taxon>
        <taxon>Spiralia</taxon>
        <taxon>Lophotrochozoa</taxon>
        <taxon>Mollusca</taxon>
        <taxon>Gastropoda</taxon>
        <taxon>Heterobranchia</taxon>
        <taxon>Euthyneura</taxon>
        <taxon>Panpulmonata</taxon>
        <taxon>Hygrophila</taxon>
        <taxon>Lymnaeoidea</taxon>
        <taxon>Planorbidae</taxon>
        <taxon>Biomphalaria</taxon>
    </lineage>
</organism>
<dbReference type="OrthoDB" id="10318867at2759"/>
<keyword evidence="3" id="KW-0472">Membrane</keyword>
<feature type="region of interest" description="Disordered" evidence="2">
    <location>
        <begin position="727"/>
        <end position="746"/>
    </location>
</feature>
<evidence type="ECO:0000256" key="3">
    <source>
        <dbReference type="SAM" id="Phobius"/>
    </source>
</evidence>
<feature type="compositionally biased region" description="Basic and acidic residues" evidence="2">
    <location>
        <begin position="658"/>
        <end position="671"/>
    </location>
</feature>
<name>A0A9U8EMS1_BIOGL</name>
<feature type="compositionally biased region" description="Basic and acidic residues" evidence="2">
    <location>
        <begin position="420"/>
        <end position="430"/>
    </location>
</feature>
<dbReference type="Proteomes" id="UP001165740">
    <property type="component" value="Chromosome 16"/>
</dbReference>
<evidence type="ECO:0000256" key="1">
    <source>
        <dbReference type="SAM" id="Coils"/>
    </source>
</evidence>
<feature type="region of interest" description="Disordered" evidence="2">
    <location>
        <begin position="391"/>
        <end position="605"/>
    </location>
</feature>
<feature type="compositionally biased region" description="Basic and acidic residues" evidence="2">
    <location>
        <begin position="439"/>
        <end position="461"/>
    </location>
</feature>
<feature type="region of interest" description="Disordered" evidence="2">
    <location>
        <begin position="325"/>
        <end position="358"/>
    </location>
</feature>
<feature type="compositionally biased region" description="Basic residues" evidence="2">
    <location>
        <begin position="582"/>
        <end position="591"/>
    </location>
</feature>
<feature type="region of interest" description="Disordered" evidence="2">
    <location>
        <begin position="129"/>
        <end position="170"/>
    </location>
</feature>
<feature type="compositionally biased region" description="Basic residues" evidence="2">
    <location>
        <begin position="732"/>
        <end position="746"/>
    </location>
</feature>
<evidence type="ECO:0000313" key="4">
    <source>
        <dbReference type="Proteomes" id="UP001165740"/>
    </source>
</evidence>
<feature type="compositionally biased region" description="Basic and acidic residues" evidence="2">
    <location>
        <begin position="569"/>
        <end position="581"/>
    </location>
</feature>
<sequence>MNSRPERTLNSQSPVPPPPVPRSTAPSPSRNVPERKTESTPSFTQRRRMERGNDEQRWKRTDLHLIHYMTKLKDEYIQRQTDHDEQTRKLTTSDLDELVQDDIVMDKQTQQPSFENLNGRLPDAFNKASHASRKELAKSNTSLTNQPKSMIPVRSPTNLKRSSVAGVAEDEGTTAKKNITPVPRTARGNIVRRAVSNIGGTSAYKDYGLQELRANRSEGPGQEHNNTLDASGVATDHVFASLNEQMALENDHTATQENASNFNAHLDKSKQSHSGMPKLTDKVPAKNEFRQLTSANKNTVSNERVTAKKSLQNAIPSKLKFKTTKASATELRVDGSDNPMEGTSRSKRTKSGSNPTVVRSRWSGLVLEDAKPPLKRNDISVSPMMLHSVKKSLSKDDKLPPKRKSSLPNTKVTQRLSPKQRREITAERKPSPQVPISKLYEKVSSESRNLKADIRQDDSKRFQNRRSFSPQPRSSLQLVPLSHAEMSNDSDFEGSDEKAGSVQGTPSVIIHSTRRTIISDPPAKKATSYKMESPPSSAKSRSSRLVKKQEKSFKSNASKTKSIRSRSPVRKESQVSKQRGEKNKRRKRKAKDLRVSSSNSASPSVGFLKNVSMLQLDILHEQSTPDRSVTRGSNFAKTRKKDTHSAAILKEVKKKKKPSAEHSKHSEFSPKKKEKHKRGKKLSSTEDRYTQVGGADIAEEKKKRSLSQSKINLDKNETKPEKTFAHKAVGSIRHRTKRRPCHCSSGKIHKHKRKRCQRKPHYKYILDPLLYAYFNEKQRRKVSKHKRRKYLWSSSESCQRLDTSLTSFTSLQSLTETSLTRSEYSACQSSVEHSVSGFINKGSNKLTCQCLSVRDSNTLSWNMSESNVQVHSFQKTSSPKKKSAKNKAQRTNQQDTASERAFPKTSLLAKEIRRKCRIPVSISSNSHSNPVKRDQPSEGVMVKTTFTASKPLTIVAEVPDSETENEDESRELETVEAEVERVLANLSQSQQELEMKFEIVLESFNLLKANRKLVLEHQSQTAEKQRELAVNATPQFEATYFDYFMFVAFLAVQIIFQVVFIKKF</sequence>
<keyword evidence="4" id="KW-1185">Reference proteome</keyword>
<keyword evidence="3" id="KW-1133">Transmembrane helix</keyword>
<dbReference type="KEGG" id="bgt:106078695"/>